<dbReference type="GO" id="GO:0005524">
    <property type="term" value="F:ATP binding"/>
    <property type="evidence" value="ECO:0007669"/>
    <property type="project" value="UniProtKB-KW"/>
</dbReference>
<dbReference type="InterPro" id="IPR003018">
    <property type="entry name" value="GAF"/>
</dbReference>
<evidence type="ECO:0000256" key="5">
    <source>
        <dbReference type="ARBA" id="ARBA00023163"/>
    </source>
</evidence>
<dbReference type="InterPro" id="IPR002078">
    <property type="entry name" value="Sigma_54_int"/>
</dbReference>
<dbReference type="AlphaFoldDB" id="A0A1H8DAY5"/>
<evidence type="ECO:0000256" key="6">
    <source>
        <dbReference type="SAM" id="MobiDB-lite"/>
    </source>
</evidence>
<accession>A0A1H8DAY5</accession>
<dbReference type="Gene3D" id="3.30.450.40">
    <property type="match status" value="1"/>
</dbReference>
<keyword evidence="4" id="KW-0238">DNA-binding</keyword>
<keyword evidence="9" id="KW-1185">Reference proteome</keyword>
<reference evidence="8 9" key="1">
    <citation type="submission" date="2016-10" db="EMBL/GenBank/DDBJ databases">
        <authorList>
            <person name="de Groot N.N."/>
        </authorList>
    </citation>
    <scope>NUCLEOTIDE SEQUENCE [LARGE SCALE GENOMIC DNA]</scope>
    <source>
        <strain evidence="8 9">DSM 15123</strain>
    </source>
</reference>
<dbReference type="SUPFAM" id="SSF55781">
    <property type="entry name" value="GAF domain-like"/>
    <property type="match status" value="1"/>
</dbReference>
<keyword evidence="2" id="KW-0067">ATP-binding</keyword>
<dbReference type="OrthoDB" id="9761705at2"/>
<keyword evidence="3" id="KW-0805">Transcription regulation</keyword>
<dbReference type="PROSITE" id="PS00688">
    <property type="entry name" value="SIGMA54_INTERACT_3"/>
    <property type="match status" value="1"/>
</dbReference>
<evidence type="ECO:0000256" key="3">
    <source>
        <dbReference type="ARBA" id="ARBA00023015"/>
    </source>
</evidence>
<dbReference type="InterPro" id="IPR029016">
    <property type="entry name" value="GAF-like_dom_sf"/>
</dbReference>
<dbReference type="Gene3D" id="1.10.10.60">
    <property type="entry name" value="Homeodomain-like"/>
    <property type="match status" value="1"/>
</dbReference>
<dbReference type="InterPro" id="IPR058031">
    <property type="entry name" value="AAA_lid_NorR"/>
</dbReference>
<gene>
    <name evidence="8" type="ORF">SAMN02745977_00241</name>
</gene>
<dbReference type="PROSITE" id="PS00676">
    <property type="entry name" value="SIGMA54_INTERACT_2"/>
    <property type="match status" value="1"/>
</dbReference>
<dbReference type="GO" id="GO:0043565">
    <property type="term" value="F:sequence-specific DNA binding"/>
    <property type="evidence" value="ECO:0007669"/>
    <property type="project" value="InterPro"/>
</dbReference>
<evidence type="ECO:0000256" key="4">
    <source>
        <dbReference type="ARBA" id="ARBA00023125"/>
    </source>
</evidence>
<feature type="domain" description="Sigma-54 factor interaction" evidence="7">
    <location>
        <begin position="348"/>
        <end position="564"/>
    </location>
</feature>
<evidence type="ECO:0000256" key="2">
    <source>
        <dbReference type="ARBA" id="ARBA00022840"/>
    </source>
</evidence>
<dbReference type="Pfam" id="PF25601">
    <property type="entry name" value="AAA_lid_14"/>
    <property type="match status" value="1"/>
</dbReference>
<dbReference type="Proteomes" id="UP000199531">
    <property type="component" value="Unassembled WGS sequence"/>
</dbReference>
<evidence type="ECO:0000313" key="9">
    <source>
        <dbReference type="Proteomes" id="UP000199531"/>
    </source>
</evidence>
<dbReference type="PROSITE" id="PS00675">
    <property type="entry name" value="SIGMA54_INTERACT_1"/>
    <property type="match status" value="1"/>
</dbReference>
<evidence type="ECO:0000259" key="7">
    <source>
        <dbReference type="PROSITE" id="PS50045"/>
    </source>
</evidence>
<dbReference type="Pfam" id="PF00158">
    <property type="entry name" value="Sigma54_activat"/>
    <property type="match status" value="1"/>
</dbReference>
<dbReference type="Gene3D" id="1.10.8.60">
    <property type="match status" value="1"/>
</dbReference>
<sequence length="679" mass="74116">MNALGTVESEALLRRARHALYERDALPEDLLPASLAHVTRSWRRSLDAGVDAFTARPHVPHLSRFEVERATERQHELLAHARPVMEYLHGQTRGSGSVLLLADADGLLLHALGDPGFMTRAERVALMPGASWHEQHRGTNAVGTALAEGVPVVVHGGEHFLECNSFLTCAAAPVVAPDGSVLGVLNMSGERSSRHPHTFSMVRAATQMIENRLFEACHGRHMRLHVHPLAEGIGTLAEGVLALSEAGVLVGANQAALALLNLRASQLGRVRLDQVVDVDREQLLRASYRNPAPMRVRCLSAPAVPELHVRVEQGWSRASTLDMPARATIREPDALQALDTGDAAWHCVLEKARKVLDKPIAVLLHGESGSGKEVLAKAIHASSQRRGQAFVAVNCAALPENLIEAELFGYAPGAYTGARREGAPGSIRQAHGGTLFLDEIGDMPLAMQTRLLRVLQERQVVPLGGGQPVAVDFALVCATHRDLKEEVAAGRFRADLYWRLNGLTLRLPALRERSDWDTLVQRMLQRHAPHRAIELDPALARVLRQHPWPGNLRQLDNTLRTTVALLDDACVIGMEHLPDDLVQELQEARQASSADRLPGVSYSQGQRVAEGDAGTQAGVQAEGGLSRLRSGCVPLAQYTRDVMEQALREAEGNLSLAARRLGISRNTFYRRIMRKRPDA</sequence>
<proteinExistence type="predicted"/>
<dbReference type="InterPro" id="IPR025943">
    <property type="entry name" value="Sigma_54_int_dom_ATP-bd_2"/>
</dbReference>
<dbReference type="PANTHER" id="PTHR32071:SF77">
    <property type="entry name" value="TRANSCRIPTIONAL REGULATORY PROTEIN"/>
    <property type="match status" value="1"/>
</dbReference>
<dbReference type="SUPFAM" id="SSF52540">
    <property type="entry name" value="P-loop containing nucleoside triphosphate hydrolases"/>
    <property type="match status" value="1"/>
</dbReference>
<keyword evidence="1" id="KW-0547">Nucleotide-binding</keyword>
<feature type="region of interest" description="Disordered" evidence="6">
    <location>
        <begin position="593"/>
        <end position="614"/>
    </location>
</feature>
<dbReference type="InterPro" id="IPR025944">
    <property type="entry name" value="Sigma_54_int_dom_CS"/>
</dbReference>
<dbReference type="SUPFAM" id="SSF46689">
    <property type="entry name" value="Homeodomain-like"/>
    <property type="match status" value="1"/>
</dbReference>
<dbReference type="Gene3D" id="3.40.50.300">
    <property type="entry name" value="P-loop containing nucleotide triphosphate hydrolases"/>
    <property type="match status" value="1"/>
</dbReference>
<dbReference type="InterPro" id="IPR027417">
    <property type="entry name" value="P-loop_NTPase"/>
</dbReference>
<dbReference type="STRING" id="1121117.SAMN02745977_00241"/>
<dbReference type="PANTHER" id="PTHR32071">
    <property type="entry name" value="TRANSCRIPTIONAL REGULATORY PROTEIN"/>
    <property type="match status" value="1"/>
</dbReference>
<dbReference type="GO" id="GO:0006355">
    <property type="term" value="P:regulation of DNA-templated transcription"/>
    <property type="evidence" value="ECO:0007669"/>
    <property type="project" value="InterPro"/>
</dbReference>
<dbReference type="Pfam" id="PF02954">
    <property type="entry name" value="HTH_8"/>
    <property type="match status" value="1"/>
</dbReference>
<dbReference type="InterPro" id="IPR002197">
    <property type="entry name" value="HTH_Fis"/>
</dbReference>
<evidence type="ECO:0000313" key="8">
    <source>
        <dbReference type="EMBL" id="SEN03974.1"/>
    </source>
</evidence>
<protein>
    <submittedName>
        <fullName evidence="8">Transcriptional regulator of acetoin/glycerol metabolism</fullName>
    </submittedName>
</protein>
<evidence type="ECO:0000256" key="1">
    <source>
        <dbReference type="ARBA" id="ARBA00022741"/>
    </source>
</evidence>
<dbReference type="FunFam" id="3.40.50.300:FF:000006">
    <property type="entry name" value="DNA-binding transcriptional regulator NtrC"/>
    <property type="match status" value="1"/>
</dbReference>
<dbReference type="InterPro" id="IPR009057">
    <property type="entry name" value="Homeodomain-like_sf"/>
</dbReference>
<dbReference type="CDD" id="cd00009">
    <property type="entry name" value="AAA"/>
    <property type="match status" value="1"/>
</dbReference>
<dbReference type="PROSITE" id="PS50045">
    <property type="entry name" value="SIGMA54_INTERACT_4"/>
    <property type="match status" value="1"/>
</dbReference>
<dbReference type="SMART" id="SM00382">
    <property type="entry name" value="AAA"/>
    <property type="match status" value="1"/>
</dbReference>
<organism evidence="8 9">
    <name type="scientific">Brachymonas denitrificans DSM 15123</name>
    <dbReference type="NCBI Taxonomy" id="1121117"/>
    <lineage>
        <taxon>Bacteria</taxon>
        <taxon>Pseudomonadati</taxon>
        <taxon>Pseudomonadota</taxon>
        <taxon>Betaproteobacteria</taxon>
        <taxon>Burkholderiales</taxon>
        <taxon>Comamonadaceae</taxon>
        <taxon>Brachymonas</taxon>
    </lineage>
</organism>
<name>A0A1H8DAY5_9BURK</name>
<dbReference type="EMBL" id="FOCW01000001">
    <property type="protein sequence ID" value="SEN03974.1"/>
    <property type="molecule type" value="Genomic_DNA"/>
</dbReference>
<dbReference type="InterPro" id="IPR025662">
    <property type="entry name" value="Sigma_54_int_dom_ATP-bd_1"/>
</dbReference>
<dbReference type="RefSeq" id="WP_018714560.1">
    <property type="nucleotide sequence ID" value="NZ_FOCW01000001.1"/>
</dbReference>
<keyword evidence="5" id="KW-0804">Transcription</keyword>
<dbReference type="InterPro" id="IPR003593">
    <property type="entry name" value="AAA+_ATPase"/>
</dbReference>
<dbReference type="PRINTS" id="PR01590">
    <property type="entry name" value="HTHFIS"/>
</dbReference>
<dbReference type="Pfam" id="PF01590">
    <property type="entry name" value="GAF"/>
    <property type="match status" value="1"/>
</dbReference>